<accession>A0A7K3UBR1</accession>
<dbReference type="Proteomes" id="UP000471753">
    <property type="component" value="Unassembled WGS sequence"/>
</dbReference>
<dbReference type="EMBL" id="WUFT01000006">
    <property type="protein sequence ID" value="NEJ71122.1"/>
    <property type="molecule type" value="Genomic_DNA"/>
</dbReference>
<dbReference type="RefSeq" id="WP_130823541.1">
    <property type="nucleotide sequence ID" value="NZ_WUFT01000006.1"/>
</dbReference>
<evidence type="ECO:0000313" key="3">
    <source>
        <dbReference type="Proteomes" id="UP000471753"/>
    </source>
</evidence>
<sequence length="211" mass="22550">MTAAIPAERVAAVLEEAGYRRLEMPLEIAGLAFDVAGAFVGVGHSADLVIVGDMAANGEKKVVLQIEGIARALDVMRSQRPLTSIIVGPRPVGRNLQALSQVGRILAVEEAADPKDLLDKLSILLPLKLPAGELSEHDIGTGDEDIVLSTDRAVQFLEASSFGKEAVQMRFHEALRRALGGEDYEPGSEESWPEEALVAEEEQVEAGETEA</sequence>
<organism evidence="2 3">
    <name type="scientific">Rhizobium phaseoli</name>
    <dbReference type="NCBI Taxonomy" id="396"/>
    <lineage>
        <taxon>Bacteria</taxon>
        <taxon>Pseudomonadati</taxon>
        <taxon>Pseudomonadota</taxon>
        <taxon>Alphaproteobacteria</taxon>
        <taxon>Hyphomicrobiales</taxon>
        <taxon>Rhizobiaceae</taxon>
        <taxon>Rhizobium/Agrobacterium group</taxon>
        <taxon>Rhizobium</taxon>
    </lineage>
</organism>
<feature type="region of interest" description="Disordered" evidence="1">
    <location>
        <begin position="181"/>
        <end position="211"/>
    </location>
</feature>
<proteinExistence type="predicted"/>
<comment type="caution">
    <text evidence="2">The sequence shown here is derived from an EMBL/GenBank/DDBJ whole genome shotgun (WGS) entry which is preliminary data.</text>
</comment>
<gene>
    <name evidence="2" type="ORF">GR197_11315</name>
</gene>
<evidence type="ECO:0000313" key="2">
    <source>
        <dbReference type="EMBL" id="NEJ71122.1"/>
    </source>
</evidence>
<protein>
    <submittedName>
        <fullName evidence="2">Uncharacterized protein</fullName>
    </submittedName>
</protein>
<reference evidence="2 3" key="1">
    <citation type="submission" date="2019-12" db="EMBL/GenBank/DDBJ databases">
        <title>Rhizobium genotypes associated with high levels of biological nitrogen fixation by grain legumes in a temperate-maritime cropping system.</title>
        <authorList>
            <person name="Maluk M."/>
            <person name="Francesc Ferrando Molina F."/>
            <person name="Lopez Del Egido L."/>
            <person name="Lafos M."/>
            <person name="Langarica-Fuentes A."/>
            <person name="Gebre Yohannes G."/>
            <person name="Young M.W."/>
            <person name="Martin P."/>
            <person name="Gantlett R."/>
            <person name="Kenicer G."/>
            <person name="Hawes C."/>
            <person name="Begg G.S."/>
            <person name="Quilliam R.S."/>
            <person name="Squire G.R."/>
            <person name="Poole P.S."/>
            <person name="Young P.W."/>
            <person name="Iannetta P.M."/>
            <person name="James E.K."/>
        </authorList>
    </citation>
    <scope>NUCLEOTIDE SEQUENCE [LARGE SCALE GENOMIC DNA]</scope>
    <source>
        <strain evidence="2 3">JHI366</strain>
    </source>
</reference>
<dbReference type="AlphaFoldDB" id="A0A7K3UBR1"/>
<feature type="compositionally biased region" description="Acidic residues" evidence="1">
    <location>
        <begin position="182"/>
        <end position="211"/>
    </location>
</feature>
<evidence type="ECO:0000256" key="1">
    <source>
        <dbReference type="SAM" id="MobiDB-lite"/>
    </source>
</evidence>
<name>A0A7K3UBR1_9HYPH</name>